<evidence type="ECO:0000259" key="4">
    <source>
        <dbReference type="Pfam" id="PF17177"/>
    </source>
</evidence>
<feature type="repeat" description="PPR" evidence="3">
    <location>
        <begin position="721"/>
        <end position="755"/>
    </location>
</feature>
<dbReference type="OrthoDB" id="185373at2759"/>
<evidence type="ECO:0000256" key="2">
    <source>
        <dbReference type="ARBA" id="ARBA00022737"/>
    </source>
</evidence>
<feature type="repeat" description="PPR" evidence="3">
    <location>
        <begin position="441"/>
        <end position="475"/>
    </location>
</feature>
<evidence type="ECO:0000256" key="3">
    <source>
        <dbReference type="PROSITE-ProRule" id="PRU00708"/>
    </source>
</evidence>
<feature type="repeat" description="PPR" evidence="3">
    <location>
        <begin position="511"/>
        <end position="545"/>
    </location>
</feature>
<dbReference type="PROSITE" id="PS51375">
    <property type="entry name" value="PPR"/>
    <property type="match status" value="11"/>
</dbReference>
<keyword evidence="2" id="KW-0677">Repeat</keyword>
<feature type="repeat" description="PPR" evidence="3">
    <location>
        <begin position="323"/>
        <end position="357"/>
    </location>
</feature>
<dbReference type="Gene3D" id="1.25.40.10">
    <property type="entry name" value="Tetratricopeptide repeat domain"/>
    <property type="match status" value="5"/>
</dbReference>
<dbReference type="EMBL" id="AUSU01001345">
    <property type="protein sequence ID" value="EPS71218.1"/>
    <property type="molecule type" value="Genomic_DNA"/>
</dbReference>
<feature type="repeat" description="PPR" evidence="3">
    <location>
        <begin position="651"/>
        <end position="685"/>
    </location>
</feature>
<dbReference type="InterPro" id="IPR011990">
    <property type="entry name" value="TPR-like_helical_dom_sf"/>
</dbReference>
<feature type="domain" description="PROP1-like PPR" evidence="4">
    <location>
        <begin position="446"/>
        <end position="571"/>
    </location>
</feature>
<dbReference type="NCBIfam" id="TIGR00756">
    <property type="entry name" value="PPR"/>
    <property type="match status" value="10"/>
</dbReference>
<dbReference type="InterPro" id="IPR002885">
    <property type="entry name" value="PPR_rpt"/>
</dbReference>
<feature type="repeat" description="PPR" evidence="3">
    <location>
        <begin position="581"/>
        <end position="615"/>
    </location>
</feature>
<sequence>MLFITRVQAEIHGVVLHLSKSSSQYFIRRKGIIPSLERRRFCSDNDSTRTVEASLISIFTKRPFSPESPVLQELSLRLTPQVVETVLKSLNSWRLALSFFDWASKGKHYSHNCYVYNAMAAILSNSRQKEPLRLLSEQALVSGCNWMPGAFGYFLRCLGSQGLLEEANSLFDQVRILGLCSLNGYSYNCLLEVIAKRGDVALLEYRLNEMKLFGWPIDKHALTPALQCYCNAGMFDKAFTIFNELSEKGWVDQHVLGIAVISYSKSGEVNKAFELIEWAEKFLNIRLNEKTLCILIHGFSRESRADKALDLYYKMRRFGFIPDISVYDVLIRGFCKRNETETAVDLLGHMKESGISPDSKIIVEILLTIHDDGEMIQLLEDSWKDLNTEKKMLLFRSVVEDLINAGYVVKAHHLLMFFSQNDLIKIGGANSTTHSSIEKLGTACFETAIDSLCKDNKLDMALDLFRVMNQCGYKCSVSLFNDVINCLSKGDRLIVCFDLLTQMKQANLQPTHFTFNCILGCLCRRADVAGSLAVIREMRCHGFEPWIKNYVTLVKQLCREGKTTEALNFLSDMSGEGFLPDMIAYSAVIDGFVSNDELDHGLKLFRRIREQGRHPDVVTYNTIIKGLCMRKRMAEAEDVVNDILDGGLVPSVVTYNSVIDGWGKVGDTDEAIKWFFRMVEDGQQPNVITYSSLVNGLCNAGKADEAVGFWIEMEDKGIDPNRVAYMGIINGLCKCGRPDVGMIYLQEMEGKGMLADAYIHTALSDALDECHDGSDPNTPLIDQVLDRRRLITDYTI</sequence>
<evidence type="ECO:0000313" key="5">
    <source>
        <dbReference type="EMBL" id="EPS71218.1"/>
    </source>
</evidence>
<keyword evidence="6" id="KW-1185">Reference proteome</keyword>
<comment type="similarity">
    <text evidence="1">Belongs to the PPR family. P subfamily.</text>
</comment>
<reference evidence="5 6" key="1">
    <citation type="journal article" date="2013" name="BMC Genomics">
        <title>The miniature genome of a carnivorous plant Genlisea aurea contains a low number of genes and short non-coding sequences.</title>
        <authorList>
            <person name="Leushkin E.V."/>
            <person name="Sutormin R.A."/>
            <person name="Nabieva E.R."/>
            <person name="Penin A.A."/>
            <person name="Kondrashov A.S."/>
            <person name="Logacheva M.D."/>
        </authorList>
    </citation>
    <scope>NUCLEOTIDE SEQUENCE [LARGE SCALE GENOMIC DNA]</scope>
</reference>
<dbReference type="Proteomes" id="UP000015453">
    <property type="component" value="Unassembled WGS sequence"/>
</dbReference>
<feature type="repeat" description="PPR" evidence="3">
    <location>
        <begin position="686"/>
        <end position="720"/>
    </location>
</feature>
<dbReference type="PANTHER" id="PTHR47447:SF28">
    <property type="entry name" value="PENTACOTRIPEPTIDE-REPEAT REGION OF PRORP DOMAIN-CONTAINING PROTEIN"/>
    <property type="match status" value="1"/>
</dbReference>
<name>S8E5Y7_9LAMI</name>
<protein>
    <recommendedName>
        <fullName evidence="4">PROP1-like PPR domain-containing protein</fullName>
    </recommendedName>
</protein>
<organism evidence="5 6">
    <name type="scientific">Genlisea aurea</name>
    <dbReference type="NCBI Taxonomy" id="192259"/>
    <lineage>
        <taxon>Eukaryota</taxon>
        <taxon>Viridiplantae</taxon>
        <taxon>Streptophyta</taxon>
        <taxon>Embryophyta</taxon>
        <taxon>Tracheophyta</taxon>
        <taxon>Spermatophyta</taxon>
        <taxon>Magnoliopsida</taxon>
        <taxon>eudicotyledons</taxon>
        <taxon>Gunneridae</taxon>
        <taxon>Pentapetalae</taxon>
        <taxon>asterids</taxon>
        <taxon>lamiids</taxon>
        <taxon>Lamiales</taxon>
        <taxon>Lentibulariaceae</taxon>
        <taxon>Genlisea</taxon>
    </lineage>
</organism>
<gene>
    <name evidence="5" type="ORF">M569_03539</name>
</gene>
<comment type="caution">
    <text evidence="5">The sequence shown here is derived from an EMBL/GenBank/DDBJ whole genome shotgun (WGS) entry which is preliminary data.</text>
</comment>
<dbReference type="PANTHER" id="PTHR47447">
    <property type="entry name" value="OS03G0856100 PROTEIN"/>
    <property type="match status" value="1"/>
</dbReference>
<dbReference type="InterPro" id="IPR033443">
    <property type="entry name" value="PROP1-like_PPR_dom"/>
</dbReference>
<dbReference type="AlphaFoldDB" id="S8E5Y7"/>
<feature type="repeat" description="PPR" evidence="3">
    <location>
        <begin position="218"/>
        <end position="252"/>
    </location>
</feature>
<accession>S8E5Y7</accession>
<dbReference type="Pfam" id="PF13041">
    <property type="entry name" value="PPR_2"/>
    <property type="match status" value="3"/>
</dbReference>
<feature type="repeat" description="PPR" evidence="3">
    <location>
        <begin position="288"/>
        <end position="322"/>
    </location>
</feature>
<dbReference type="Pfam" id="PF17177">
    <property type="entry name" value="PPR_long"/>
    <property type="match status" value="1"/>
</dbReference>
<evidence type="ECO:0000313" key="6">
    <source>
        <dbReference type="Proteomes" id="UP000015453"/>
    </source>
</evidence>
<feature type="repeat" description="PPR" evidence="3">
    <location>
        <begin position="616"/>
        <end position="650"/>
    </location>
</feature>
<dbReference type="Pfam" id="PF01535">
    <property type="entry name" value="PPR"/>
    <property type="match status" value="3"/>
</dbReference>
<evidence type="ECO:0000256" key="1">
    <source>
        <dbReference type="ARBA" id="ARBA00007626"/>
    </source>
</evidence>
<feature type="repeat" description="PPR" evidence="3">
    <location>
        <begin position="546"/>
        <end position="580"/>
    </location>
</feature>
<proteinExistence type="inferred from homology"/>